<comment type="caution">
    <text evidence="10">The sequence shown here is derived from an EMBL/GenBank/DDBJ whole genome shotgun (WGS) entry which is preliminary data.</text>
</comment>
<dbReference type="InterPro" id="IPR036869">
    <property type="entry name" value="J_dom_sf"/>
</dbReference>
<feature type="region of interest" description="Disordered" evidence="6">
    <location>
        <begin position="246"/>
        <end position="273"/>
    </location>
</feature>
<feature type="chain" id="PRO_5020036978" evidence="8">
    <location>
        <begin position="20"/>
        <end position="322"/>
    </location>
</feature>
<reference evidence="10" key="1">
    <citation type="submission" date="2019-03" db="EMBL/GenBank/DDBJ databases">
        <title>Improved annotation for the trematode Fasciola hepatica.</title>
        <authorList>
            <person name="Choi Y.-J."/>
            <person name="Martin J."/>
            <person name="Mitreva M."/>
        </authorList>
    </citation>
    <scope>NUCLEOTIDE SEQUENCE [LARGE SCALE GENOMIC DNA]</scope>
</reference>
<dbReference type="PANTHER" id="PTHR44653">
    <property type="entry name" value="DNAJ HOMOLOG SUBFAMILY C MEMBER 1"/>
    <property type="match status" value="1"/>
</dbReference>
<accession>A0A4E0RCG0</accession>
<dbReference type="InterPro" id="IPR009057">
    <property type="entry name" value="Homeodomain-like_sf"/>
</dbReference>
<keyword evidence="4 7" id="KW-0472">Membrane</keyword>
<evidence type="ECO:0000313" key="11">
    <source>
        <dbReference type="Proteomes" id="UP000230066"/>
    </source>
</evidence>
<protein>
    <submittedName>
        <fullName evidence="10">DnaJ subfamily C member 1</fullName>
    </submittedName>
</protein>
<dbReference type="PANTHER" id="PTHR44653:SF2">
    <property type="entry name" value="DNAJ HOMOLOG SUBFAMILY C MEMBER 1"/>
    <property type="match status" value="1"/>
</dbReference>
<evidence type="ECO:0000256" key="6">
    <source>
        <dbReference type="SAM" id="MobiDB-lite"/>
    </source>
</evidence>
<comment type="subcellular location">
    <subcellularLocation>
        <location evidence="5">Endomembrane system</location>
        <topology evidence="5">Single-pass membrane protein</topology>
    </subcellularLocation>
</comment>
<dbReference type="PROSITE" id="PS00636">
    <property type="entry name" value="DNAJ_1"/>
    <property type="match status" value="1"/>
</dbReference>
<feature type="compositionally biased region" description="Basic and acidic residues" evidence="6">
    <location>
        <begin position="251"/>
        <end position="266"/>
    </location>
</feature>
<feature type="domain" description="J" evidence="9">
    <location>
        <begin position="37"/>
        <end position="102"/>
    </location>
</feature>
<dbReference type="InterPro" id="IPR001623">
    <property type="entry name" value="DnaJ_domain"/>
</dbReference>
<dbReference type="Pfam" id="PF00226">
    <property type="entry name" value="DnaJ"/>
    <property type="match status" value="1"/>
</dbReference>
<evidence type="ECO:0000256" key="1">
    <source>
        <dbReference type="ARBA" id="ARBA00022692"/>
    </source>
</evidence>
<feature type="signal peptide" evidence="8">
    <location>
        <begin position="1"/>
        <end position="19"/>
    </location>
</feature>
<evidence type="ECO:0000313" key="10">
    <source>
        <dbReference type="EMBL" id="THD24245.1"/>
    </source>
</evidence>
<dbReference type="SMART" id="SM00271">
    <property type="entry name" value="DnaJ"/>
    <property type="match status" value="1"/>
</dbReference>
<dbReference type="Proteomes" id="UP000230066">
    <property type="component" value="Unassembled WGS sequence"/>
</dbReference>
<keyword evidence="1 7" id="KW-0812">Transmembrane</keyword>
<proteinExistence type="predicted"/>
<sequence length="322" mass="37994">MRGILVFLVFFEVCARVWSWDSMDLQMFDLIEEVKMSFYDYLGVDKTASGNEIRRSYRRLSVSMHPDKNIGDPTAEAKFRQLVGIYEILKDPETRERYNDVLVNGLPDWKTTVYYYRKLRKMSNLELFLLFSTLCTIVHYAVLWGVRFEKVLTLEDQLSTALKRYKARDRKREQIDLQISEQLNKIPKPKWHDILPFAICKGTWAFIRFIPNLFAFFKGQISEKIEEHRQLQRELVAEDEPYVSRKKQKERLKTSTRKHDDTRVDSEDTSDGWTQIEQKQLEVAIRSIPKGTPERWDRIADCIPSKSRVSYGNTDCSHAAES</sequence>
<dbReference type="PRINTS" id="PR00625">
    <property type="entry name" value="JDOMAIN"/>
</dbReference>
<dbReference type="InterPro" id="IPR018253">
    <property type="entry name" value="DnaJ_domain_CS"/>
</dbReference>
<name>A0A4E0RCG0_FASHE</name>
<dbReference type="EMBL" id="JXXN02001703">
    <property type="protein sequence ID" value="THD24245.1"/>
    <property type="molecule type" value="Genomic_DNA"/>
</dbReference>
<dbReference type="Gene3D" id="1.10.287.110">
    <property type="entry name" value="DnaJ domain"/>
    <property type="match status" value="1"/>
</dbReference>
<keyword evidence="3 7" id="KW-1133">Transmembrane helix</keyword>
<dbReference type="SUPFAM" id="SSF46565">
    <property type="entry name" value="Chaperone J-domain"/>
    <property type="match status" value="1"/>
</dbReference>
<dbReference type="InterPro" id="IPR052606">
    <property type="entry name" value="DnaJ_domain_protein"/>
</dbReference>
<evidence type="ECO:0000256" key="4">
    <source>
        <dbReference type="ARBA" id="ARBA00023136"/>
    </source>
</evidence>
<dbReference type="AlphaFoldDB" id="A0A4E0RCG0"/>
<keyword evidence="2 8" id="KW-0732">Signal</keyword>
<evidence type="ECO:0000256" key="2">
    <source>
        <dbReference type="ARBA" id="ARBA00022729"/>
    </source>
</evidence>
<dbReference type="GO" id="GO:0012505">
    <property type="term" value="C:endomembrane system"/>
    <property type="evidence" value="ECO:0007669"/>
    <property type="project" value="UniProtKB-SubCell"/>
</dbReference>
<gene>
    <name evidence="10" type="ORF">D915_004880</name>
</gene>
<evidence type="ECO:0000256" key="3">
    <source>
        <dbReference type="ARBA" id="ARBA00022989"/>
    </source>
</evidence>
<evidence type="ECO:0000259" key="9">
    <source>
        <dbReference type="PROSITE" id="PS50076"/>
    </source>
</evidence>
<feature type="transmembrane region" description="Helical" evidence="7">
    <location>
        <begin position="127"/>
        <end position="146"/>
    </location>
</feature>
<evidence type="ECO:0000256" key="8">
    <source>
        <dbReference type="SAM" id="SignalP"/>
    </source>
</evidence>
<evidence type="ECO:0000256" key="7">
    <source>
        <dbReference type="SAM" id="Phobius"/>
    </source>
</evidence>
<keyword evidence="11" id="KW-1185">Reference proteome</keyword>
<organism evidence="10 11">
    <name type="scientific">Fasciola hepatica</name>
    <name type="common">Liver fluke</name>
    <dbReference type="NCBI Taxonomy" id="6192"/>
    <lineage>
        <taxon>Eukaryota</taxon>
        <taxon>Metazoa</taxon>
        <taxon>Spiralia</taxon>
        <taxon>Lophotrochozoa</taxon>
        <taxon>Platyhelminthes</taxon>
        <taxon>Trematoda</taxon>
        <taxon>Digenea</taxon>
        <taxon>Plagiorchiida</taxon>
        <taxon>Echinostomata</taxon>
        <taxon>Echinostomatoidea</taxon>
        <taxon>Fasciolidae</taxon>
        <taxon>Fasciola</taxon>
    </lineage>
</organism>
<dbReference type="PROSITE" id="PS50076">
    <property type="entry name" value="DNAJ_2"/>
    <property type="match status" value="1"/>
</dbReference>
<dbReference type="Gene3D" id="1.10.10.60">
    <property type="entry name" value="Homeodomain-like"/>
    <property type="match status" value="1"/>
</dbReference>
<dbReference type="SUPFAM" id="SSF46689">
    <property type="entry name" value="Homeodomain-like"/>
    <property type="match status" value="1"/>
</dbReference>
<dbReference type="CDD" id="cd06257">
    <property type="entry name" value="DnaJ"/>
    <property type="match status" value="1"/>
</dbReference>
<evidence type="ECO:0000256" key="5">
    <source>
        <dbReference type="ARBA" id="ARBA00037847"/>
    </source>
</evidence>